<dbReference type="GO" id="GO:0070037">
    <property type="term" value="F:rRNA (pseudouridine) methyltransferase activity"/>
    <property type="evidence" value="ECO:0007669"/>
    <property type="project" value="InterPro"/>
</dbReference>
<dbReference type="OrthoDB" id="269804at2759"/>
<dbReference type="Proteomes" id="UP000281553">
    <property type="component" value="Unassembled WGS sequence"/>
</dbReference>
<evidence type="ECO:0000256" key="3">
    <source>
        <dbReference type="ARBA" id="ARBA00022730"/>
    </source>
</evidence>
<dbReference type="InterPro" id="IPR029026">
    <property type="entry name" value="tRNA_m1G_MTases_N"/>
</dbReference>
<protein>
    <submittedName>
        <fullName evidence="5">Uncharacterized protein</fullName>
    </submittedName>
</protein>
<dbReference type="InterPro" id="IPR029028">
    <property type="entry name" value="Alpha/beta_knot_MTases"/>
</dbReference>
<keyword evidence="2" id="KW-0690">Ribosome biogenesis</keyword>
<keyword evidence="4" id="KW-0694">RNA-binding</keyword>
<evidence type="ECO:0000256" key="2">
    <source>
        <dbReference type="ARBA" id="ARBA00022517"/>
    </source>
</evidence>
<keyword evidence="6" id="KW-1185">Reference proteome</keyword>
<dbReference type="Gene3D" id="3.40.1280.10">
    <property type="match status" value="1"/>
</dbReference>
<dbReference type="Pfam" id="PF03587">
    <property type="entry name" value="EMG1"/>
    <property type="match status" value="1"/>
</dbReference>
<dbReference type="AlphaFoldDB" id="A0A3P7LR75"/>
<gene>
    <name evidence="5" type="ORF">DILT_LOCUS9344</name>
</gene>
<reference evidence="5 6" key="1">
    <citation type="submission" date="2018-11" db="EMBL/GenBank/DDBJ databases">
        <authorList>
            <consortium name="Pathogen Informatics"/>
        </authorList>
    </citation>
    <scope>NUCLEOTIDE SEQUENCE [LARGE SCALE GENOMIC DNA]</scope>
</reference>
<sequence>MAKKTASGAIMVVIGAMAHSCTVSTARDFLDEVVSISCFPLSGAQTCARICTNSEEAWEVLTPPPLKGDVFELAV</sequence>
<proteinExistence type="inferred from homology"/>
<name>A0A3P7LR75_DIBLA</name>
<dbReference type="GO" id="GO:0070475">
    <property type="term" value="P:rRNA base methylation"/>
    <property type="evidence" value="ECO:0007669"/>
    <property type="project" value="InterPro"/>
</dbReference>
<accession>A0A3P7LR75</accession>
<organism evidence="5 6">
    <name type="scientific">Dibothriocephalus latus</name>
    <name type="common">Fish tapeworm</name>
    <name type="synonym">Diphyllobothrium latum</name>
    <dbReference type="NCBI Taxonomy" id="60516"/>
    <lineage>
        <taxon>Eukaryota</taxon>
        <taxon>Metazoa</taxon>
        <taxon>Spiralia</taxon>
        <taxon>Lophotrochozoa</taxon>
        <taxon>Platyhelminthes</taxon>
        <taxon>Cestoda</taxon>
        <taxon>Eucestoda</taxon>
        <taxon>Diphyllobothriidea</taxon>
        <taxon>Diphyllobothriidae</taxon>
        <taxon>Dibothriocephalus</taxon>
    </lineage>
</organism>
<dbReference type="GO" id="GO:0019843">
    <property type="term" value="F:rRNA binding"/>
    <property type="evidence" value="ECO:0007669"/>
    <property type="project" value="UniProtKB-KW"/>
</dbReference>
<evidence type="ECO:0000256" key="4">
    <source>
        <dbReference type="ARBA" id="ARBA00022884"/>
    </source>
</evidence>
<dbReference type="SUPFAM" id="SSF75217">
    <property type="entry name" value="alpha/beta knot"/>
    <property type="match status" value="1"/>
</dbReference>
<dbReference type="InterPro" id="IPR005304">
    <property type="entry name" value="Rbsml_bgen_MeTrfase_EMG1/NEP1"/>
</dbReference>
<evidence type="ECO:0000313" key="6">
    <source>
        <dbReference type="Proteomes" id="UP000281553"/>
    </source>
</evidence>
<evidence type="ECO:0000256" key="1">
    <source>
        <dbReference type="ARBA" id="ARBA00008115"/>
    </source>
</evidence>
<comment type="similarity">
    <text evidence="1">Belongs to the class IV-like SAM-binding methyltransferase superfamily. RNA methyltransferase NEP1 family.</text>
</comment>
<keyword evidence="3" id="KW-0699">rRNA-binding</keyword>
<evidence type="ECO:0000313" key="5">
    <source>
        <dbReference type="EMBL" id="VDN13513.1"/>
    </source>
</evidence>
<dbReference type="EMBL" id="UYRU01056583">
    <property type="protein sequence ID" value="VDN13513.1"/>
    <property type="molecule type" value="Genomic_DNA"/>
</dbReference>